<dbReference type="InterPro" id="IPR007121">
    <property type="entry name" value="RNA_pol_bsu_CS"/>
</dbReference>
<evidence type="ECO:0000256" key="8">
    <source>
        <dbReference type="ARBA" id="ARBA00023163"/>
    </source>
</evidence>
<comment type="subunit">
    <text evidence="9">In plastids the minimal PEP RNA polymerase catalytic core is composed of four subunits: alpha, beta, beta', and beta''. When a (nuclear-encoded) sigma factor is associated with the core the holoenzyme is formed, which can initiate transcription.</text>
</comment>
<dbReference type="Gene3D" id="2.40.50.150">
    <property type="match status" value="1"/>
</dbReference>
<dbReference type="GO" id="GO:0000428">
    <property type="term" value="C:DNA-directed RNA polymerase complex"/>
    <property type="evidence" value="ECO:0007669"/>
    <property type="project" value="UniProtKB-KW"/>
</dbReference>
<feature type="domain" description="RNA polymerase Rpb2" evidence="12">
    <location>
        <begin position="530"/>
        <end position="602"/>
    </location>
</feature>
<evidence type="ECO:0000256" key="4">
    <source>
        <dbReference type="ARBA" id="ARBA00012418"/>
    </source>
</evidence>
<geneLocation type="chloroplast" evidence="13"/>
<dbReference type="Gene3D" id="3.90.1800.10">
    <property type="entry name" value="RNA polymerase alpha subunit dimerisation domain"/>
    <property type="match status" value="1"/>
</dbReference>
<feature type="domain" description="DNA-directed RNA polymerase subunit 2 hybrid-binding" evidence="11">
    <location>
        <begin position="78"/>
        <end position="528"/>
    </location>
</feature>
<reference evidence="13" key="2">
    <citation type="journal article" date="2019" name="Mol. Phylogenet. Evol.">
        <title>Reassessment of the classification of bryopsidales (chlorophyta) based on chloroplast phylogenomic analyses.</title>
        <authorList>
            <person name="Cremen M.C."/>
            <person name="Leliaert F."/>
            <person name="West J."/>
            <person name="Lam D.W."/>
            <person name="Shimada S."/>
            <person name="Lopez-Bautista J.M."/>
            <person name="Verbruggen H."/>
        </authorList>
    </citation>
    <scope>NUCLEOTIDE SEQUENCE</scope>
</reference>
<keyword evidence="13" id="KW-0934">Plastid</keyword>
<comment type="similarity">
    <text evidence="3">Belongs to the RNA polymerase beta chain family.</text>
</comment>
<dbReference type="Gene3D" id="2.40.50.100">
    <property type="match status" value="1"/>
</dbReference>
<dbReference type="Pfam" id="PF00562">
    <property type="entry name" value="RNA_pol_Rpb2_6"/>
    <property type="match status" value="1"/>
</dbReference>
<dbReference type="GO" id="GO:0003677">
    <property type="term" value="F:DNA binding"/>
    <property type="evidence" value="ECO:0007669"/>
    <property type="project" value="InterPro"/>
</dbReference>
<comment type="function">
    <text evidence="1">DNA-dependent RNA polymerase catalyzes the transcription of DNA into RNA using the four ribonucleoside triphosphates as substrates.</text>
</comment>
<keyword evidence="13" id="KW-0150">Chloroplast</keyword>
<accession>A0A386B1T2</accession>
<organism evidence="13">
    <name type="scientific">Udotea flabellum</name>
    <dbReference type="NCBI Taxonomy" id="170437"/>
    <lineage>
        <taxon>Eukaryota</taxon>
        <taxon>Viridiplantae</taxon>
        <taxon>Chlorophyta</taxon>
        <taxon>core chlorophytes</taxon>
        <taxon>Ulvophyceae</taxon>
        <taxon>TCBD clade</taxon>
        <taxon>Bryopsidales</taxon>
        <taxon>Halimedineae</taxon>
        <taxon>Halimedaceae</taxon>
        <taxon>Udoteae</taxon>
        <taxon>Udotea</taxon>
    </lineage>
</organism>
<dbReference type="EC" id="2.7.7.6" evidence="4"/>
<evidence type="ECO:0000259" key="11">
    <source>
        <dbReference type="Pfam" id="PF00562"/>
    </source>
</evidence>
<dbReference type="InterPro" id="IPR007641">
    <property type="entry name" value="RNA_pol_Rpb2_7"/>
</dbReference>
<dbReference type="EMBL" id="MH591112">
    <property type="protein sequence ID" value="AYC65633.1"/>
    <property type="molecule type" value="Genomic_DNA"/>
</dbReference>
<evidence type="ECO:0000256" key="10">
    <source>
        <dbReference type="ARBA" id="ARBA00032782"/>
    </source>
</evidence>
<evidence type="ECO:0000256" key="3">
    <source>
        <dbReference type="ARBA" id="ARBA00006835"/>
    </source>
</evidence>
<dbReference type="SUPFAM" id="SSF64484">
    <property type="entry name" value="beta and beta-prime subunits of DNA dependent RNA-polymerase"/>
    <property type="match status" value="1"/>
</dbReference>
<evidence type="ECO:0000313" key="13">
    <source>
        <dbReference type="EMBL" id="AYC65633.1"/>
    </source>
</evidence>
<dbReference type="PANTHER" id="PTHR20856">
    <property type="entry name" value="DNA-DIRECTED RNA POLYMERASE I SUBUNIT 2"/>
    <property type="match status" value="1"/>
</dbReference>
<keyword evidence="5" id="KW-0240">DNA-directed RNA polymerase</keyword>
<dbReference type="GO" id="GO:0006351">
    <property type="term" value="P:DNA-templated transcription"/>
    <property type="evidence" value="ECO:0007669"/>
    <property type="project" value="InterPro"/>
</dbReference>
<evidence type="ECO:0000256" key="5">
    <source>
        <dbReference type="ARBA" id="ARBA00022478"/>
    </source>
</evidence>
<dbReference type="GO" id="GO:0032549">
    <property type="term" value="F:ribonucleoside binding"/>
    <property type="evidence" value="ECO:0007669"/>
    <property type="project" value="InterPro"/>
</dbReference>
<dbReference type="Pfam" id="PF04560">
    <property type="entry name" value="RNA_pol_Rpb2_7"/>
    <property type="match status" value="1"/>
</dbReference>
<reference evidence="13" key="1">
    <citation type="submission" date="2018-07" db="EMBL/GenBank/DDBJ databases">
        <authorList>
            <person name="Quirk P.G."/>
            <person name="Krulwich T.A."/>
        </authorList>
    </citation>
    <scope>NUCLEOTIDE SEQUENCE</scope>
</reference>
<dbReference type="PROSITE" id="PS01166">
    <property type="entry name" value="RNA_POL_BETA"/>
    <property type="match status" value="1"/>
</dbReference>
<evidence type="ECO:0000256" key="7">
    <source>
        <dbReference type="ARBA" id="ARBA00022695"/>
    </source>
</evidence>
<proteinExistence type="inferred from homology"/>
<protein>
    <recommendedName>
        <fullName evidence="4">DNA-directed RNA polymerase</fullName>
        <ecNumber evidence="4">2.7.7.6</ecNumber>
    </recommendedName>
    <alternativeName>
        <fullName evidence="10">PEP</fullName>
    </alternativeName>
</protein>
<dbReference type="InterPro" id="IPR007120">
    <property type="entry name" value="DNA-dir_RNAP_su2_dom"/>
</dbReference>
<keyword evidence="7" id="KW-0548">Nucleotidyltransferase</keyword>
<dbReference type="InterPro" id="IPR037033">
    <property type="entry name" value="DNA-dir_RNAP_su2_hyb_sf"/>
</dbReference>
<dbReference type="InterPro" id="IPR015712">
    <property type="entry name" value="DNA-dir_RNA_pol_su2"/>
</dbReference>
<dbReference type="GeneID" id="38279599"/>
<evidence type="ECO:0000256" key="9">
    <source>
        <dbReference type="ARBA" id="ARBA00026088"/>
    </source>
</evidence>
<gene>
    <name evidence="13" type="primary">rpoB</name>
</gene>
<name>A0A386B1T2_9CHLO</name>
<comment type="subcellular location">
    <subcellularLocation>
        <location evidence="2">Plastid</location>
    </subcellularLocation>
</comment>
<dbReference type="RefSeq" id="YP_009519647.1">
    <property type="nucleotide sequence ID" value="NC_039528.1"/>
</dbReference>
<evidence type="ECO:0000256" key="6">
    <source>
        <dbReference type="ARBA" id="ARBA00022679"/>
    </source>
</evidence>
<evidence type="ECO:0000256" key="1">
    <source>
        <dbReference type="ARBA" id="ARBA00004026"/>
    </source>
</evidence>
<dbReference type="InterPro" id="IPR014724">
    <property type="entry name" value="RNA_pol_RPB2_OB-fold"/>
</dbReference>
<keyword evidence="8" id="KW-0804">Transcription</keyword>
<evidence type="ECO:0000256" key="2">
    <source>
        <dbReference type="ARBA" id="ARBA00004474"/>
    </source>
</evidence>
<sequence>MLLKISSLWKTSLKKLILFDSQKFKCSKKNLILRQQIIKKALIQNIVFFKKSTIFSNFNNILFYFWESLKNNYLKNFQIKKYSKQSITLQNFEKSNQNTYLFQRPLWKPFQWVQKGDLISDCAASSKGELSLGKNLLVGYMPWEGLNFEDAVLINEKIVSKYTSLHIEKYDLEINENGFEKITRNIPGVNNLRKLDKNGIIKIGSWVTEGDILVGLTIPVAKKTLLTHEKLLYDIVGQKTLKVRERCLRVPQGVSGRIIRIIYTAAGEPQAPGTFIHSCPTPQGGRYPTGTTGYRGRDSHKEWGRVRAKSNGVSTFAGSPRGNEVAKDHSSTAYLRKLDRKSFNQYNSFLKRVTLYIAQKRKFKVGDKISGRHGNKGIISKILSNYDMPYMFNGTTLDVLLNPLGVPSRMNVGQILECLLGFAGQIFNTQFKVLCFDEMYGYEASRSFVYSKLFESCKKTNQQWLFNKKSPGKLHLFDGRNGQSFSQSILIGTTYLMKLIHIVDEKIHVRATGPYSLITQQPLRGRAKHGGQRLGEMEVWALQGFGCAYTLQELLTVKSDDLYGRNQIMQTLLKNTPMHFGTPESLRVVLRELQCLCLDLQLSI</sequence>
<evidence type="ECO:0000259" key="12">
    <source>
        <dbReference type="Pfam" id="PF04560"/>
    </source>
</evidence>
<dbReference type="Gene3D" id="2.40.270.10">
    <property type="entry name" value="DNA-directed RNA polymerase, subunit 2, domain 6"/>
    <property type="match status" value="2"/>
</dbReference>
<dbReference type="AlphaFoldDB" id="A0A386B1T2"/>
<keyword evidence="6" id="KW-0808">Transferase</keyword>
<dbReference type="GO" id="GO:0003899">
    <property type="term" value="F:DNA-directed RNA polymerase activity"/>
    <property type="evidence" value="ECO:0007669"/>
    <property type="project" value="UniProtKB-EC"/>
</dbReference>